<dbReference type="GO" id="GO:0004523">
    <property type="term" value="F:RNA-DNA hybrid ribonuclease activity"/>
    <property type="evidence" value="ECO:0007669"/>
    <property type="project" value="InterPro"/>
</dbReference>
<dbReference type="GO" id="GO:0003676">
    <property type="term" value="F:nucleic acid binding"/>
    <property type="evidence" value="ECO:0007669"/>
    <property type="project" value="InterPro"/>
</dbReference>
<sequence>MTAGDIITKVLISIKEWEDAQPQNPITSSTIPPETPTRFIPAESLLCNTGAAWSSDSQSAGLAWIISDQSSTEIARGCRFQEHVASPLMAEALAIRAALEHAATLNLTHIWLRSDCKGLIQAINTNR</sequence>
<reference evidence="2" key="1">
    <citation type="journal article" date="2019" name="Database">
        <title>The radish genome database (RadishGD): an integrated information resource for radish genomics.</title>
        <authorList>
            <person name="Yu H.J."/>
            <person name="Baek S."/>
            <person name="Lee Y.J."/>
            <person name="Cho A."/>
            <person name="Mun J.H."/>
        </authorList>
    </citation>
    <scope>NUCLEOTIDE SEQUENCE [LARGE SCALE GENOMIC DNA]</scope>
    <source>
        <strain evidence="2">cv. WK10039</strain>
    </source>
</reference>
<feature type="domain" description="RNase H type-1" evidence="1">
    <location>
        <begin position="48"/>
        <end position="125"/>
    </location>
</feature>
<evidence type="ECO:0000313" key="3">
    <source>
        <dbReference type="RefSeq" id="XP_056851011.1"/>
    </source>
</evidence>
<dbReference type="PANTHER" id="PTHR47074">
    <property type="entry name" value="BNAC02G40300D PROTEIN"/>
    <property type="match status" value="1"/>
</dbReference>
<dbReference type="Pfam" id="PF13456">
    <property type="entry name" value="RVT_3"/>
    <property type="match status" value="1"/>
</dbReference>
<dbReference type="SUPFAM" id="SSF53098">
    <property type="entry name" value="Ribonuclease H-like"/>
    <property type="match status" value="1"/>
</dbReference>
<keyword evidence="2" id="KW-1185">Reference proteome</keyword>
<accession>A0A9W3CHD7</accession>
<dbReference type="Proteomes" id="UP000504610">
    <property type="component" value="Chromosome 9"/>
</dbReference>
<dbReference type="InterPro" id="IPR002156">
    <property type="entry name" value="RNaseH_domain"/>
</dbReference>
<dbReference type="OrthoDB" id="1106285at2759"/>
<dbReference type="RefSeq" id="XP_056851011.1">
    <property type="nucleotide sequence ID" value="XM_056995031.1"/>
</dbReference>
<organism evidence="2 3">
    <name type="scientific">Raphanus sativus</name>
    <name type="common">Radish</name>
    <name type="synonym">Raphanus raphanistrum var. sativus</name>
    <dbReference type="NCBI Taxonomy" id="3726"/>
    <lineage>
        <taxon>Eukaryota</taxon>
        <taxon>Viridiplantae</taxon>
        <taxon>Streptophyta</taxon>
        <taxon>Embryophyta</taxon>
        <taxon>Tracheophyta</taxon>
        <taxon>Spermatophyta</taxon>
        <taxon>Magnoliopsida</taxon>
        <taxon>eudicotyledons</taxon>
        <taxon>Gunneridae</taxon>
        <taxon>Pentapetalae</taxon>
        <taxon>rosids</taxon>
        <taxon>malvids</taxon>
        <taxon>Brassicales</taxon>
        <taxon>Brassicaceae</taxon>
        <taxon>Brassiceae</taxon>
        <taxon>Raphanus</taxon>
    </lineage>
</organism>
<dbReference type="PANTHER" id="PTHR47074:SF49">
    <property type="entry name" value="POLYNUCLEOTIDYL TRANSFERASE, RIBONUCLEASE H-LIKE SUPERFAMILY PROTEIN"/>
    <property type="match status" value="1"/>
</dbReference>
<gene>
    <name evidence="3" type="primary">LOC130500255</name>
</gene>
<dbReference type="InterPro" id="IPR052929">
    <property type="entry name" value="RNase_H-like_EbsB-rel"/>
</dbReference>
<name>A0A9W3CHD7_RAPSA</name>
<evidence type="ECO:0000313" key="2">
    <source>
        <dbReference type="Proteomes" id="UP000504610"/>
    </source>
</evidence>
<protein>
    <submittedName>
        <fullName evidence="3">Uncharacterized protein LOC130500255</fullName>
    </submittedName>
</protein>
<dbReference type="Gene3D" id="3.30.420.10">
    <property type="entry name" value="Ribonuclease H-like superfamily/Ribonuclease H"/>
    <property type="match status" value="1"/>
</dbReference>
<reference evidence="3" key="2">
    <citation type="submission" date="2025-08" db="UniProtKB">
        <authorList>
            <consortium name="RefSeq"/>
        </authorList>
    </citation>
    <scope>IDENTIFICATION</scope>
    <source>
        <tissue evidence="3">Leaf</tissue>
    </source>
</reference>
<dbReference type="AlphaFoldDB" id="A0A9W3CHD7"/>
<dbReference type="GeneID" id="130500255"/>
<dbReference type="InterPro" id="IPR036397">
    <property type="entry name" value="RNaseH_sf"/>
</dbReference>
<proteinExistence type="predicted"/>
<evidence type="ECO:0000259" key="1">
    <source>
        <dbReference type="Pfam" id="PF13456"/>
    </source>
</evidence>
<dbReference type="CDD" id="cd06222">
    <property type="entry name" value="RNase_H_like"/>
    <property type="match status" value="1"/>
</dbReference>
<dbReference type="InterPro" id="IPR044730">
    <property type="entry name" value="RNase_H-like_dom_plant"/>
</dbReference>
<dbReference type="InterPro" id="IPR012337">
    <property type="entry name" value="RNaseH-like_sf"/>
</dbReference>
<dbReference type="KEGG" id="rsz:130500255"/>